<accession>A0A7W9FSZ8</accession>
<dbReference type="AlphaFoldDB" id="A0A7W9FSZ8"/>
<evidence type="ECO:0000313" key="1">
    <source>
        <dbReference type="EMBL" id="MBB5770886.1"/>
    </source>
</evidence>
<dbReference type="Pfam" id="PF13554">
    <property type="entry name" value="Phage_tail_terminator_5"/>
    <property type="match status" value="1"/>
</dbReference>
<protein>
    <recommendedName>
        <fullName evidence="3">DUF3168 domain-containing protein</fullName>
    </recommendedName>
</protein>
<name>A0A7W9FSZ8_BREVE</name>
<dbReference type="Proteomes" id="UP000556201">
    <property type="component" value="Unassembled WGS sequence"/>
</dbReference>
<gene>
    <name evidence="1" type="ORF">HNP47_000855</name>
</gene>
<dbReference type="InterPro" id="IPR025395">
    <property type="entry name" value="Phage_tail_terminator-like"/>
</dbReference>
<proteinExistence type="predicted"/>
<sequence>MADPAIVADLLLARAALMETQGPALPVAMPDVAFQPPVDSQGEALPYIRVDLFSNAPLWEGLASGRIDQGLLQVTVVWPEGEGIVAARRIASHVMAHFQKGLRLFGPATRVTVNKEPWAASPITEPAETLTPITISWTAV</sequence>
<evidence type="ECO:0000313" key="2">
    <source>
        <dbReference type="Proteomes" id="UP000556201"/>
    </source>
</evidence>
<comment type="caution">
    <text evidence="1">The sequence shown here is derived from an EMBL/GenBank/DDBJ whole genome shotgun (WGS) entry which is preliminary data.</text>
</comment>
<dbReference type="Gene3D" id="3.30.2000.20">
    <property type="match status" value="1"/>
</dbReference>
<dbReference type="RefSeq" id="WP_184278485.1">
    <property type="nucleotide sequence ID" value="NZ_JACHLJ010000001.1"/>
</dbReference>
<organism evidence="1 2">
    <name type="scientific">Brevundimonas vesicularis</name>
    <name type="common">Pseudomonas vesicularis</name>
    <dbReference type="NCBI Taxonomy" id="41276"/>
    <lineage>
        <taxon>Bacteria</taxon>
        <taxon>Pseudomonadati</taxon>
        <taxon>Pseudomonadota</taxon>
        <taxon>Alphaproteobacteria</taxon>
        <taxon>Caulobacterales</taxon>
        <taxon>Caulobacteraceae</taxon>
        <taxon>Brevundimonas</taxon>
    </lineage>
</organism>
<dbReference type="EMBL" id="JACHLJ010000001">
    <property type="protein sequence ID" value="MBB5770886.1"/>
    <property type="molecule type" value="Genomic_DNA"/>
</dbReference>
<reference evidence="1 2" key="1">
    <citation type="submission" date="2020-08" db="EMBL/GenBank/DDBJ databases">
        <title>Functional genomics of gut bacteria from endangered species of beetles.</title>
        <authorList>
            <person name="Carlos-Shanley C."/>
        </authorList>
    </citation>
    <scope>NUCLEOTIDE SEQUENCE [LARGE SCALE GENOMIC DNA]</scope>
    <source>
        <strain evidence="1 2">S00192</strain>
    </source>
</reference>
<evidence type="ECO:0008006" key="3">
    <source>
        <dbReference type="Google" id="ProtNLM"/>
    </source>
</evidence>